<feature type="compositionally biased region" description="Polar residues" evidence="4">
    <location>
        <begin position="1255"/>
        <end position="1267"/>
    </location>
</feature>
<dbReference type="InterPro" id="IPR013783">
    <property type="entry name" value="Ig-like_fold"/>
</dbReference>
<feature type="region of interest" description="Disordered" evidence="4">
    <location>
        <begin position="1365"/>
        <end position="1386"/>
    </location>
</feature>
<dbReference type="Pfam" id="PF17210">
    <property type="entry name" value="SdrD_B"/>
    <property type="match status" value="22"/>
</dbReference>
<keyword evidence="7" id="KW-1185">Reference proteome</keyword>
<proteinExistence type="predicted"/>
<evidence type="ECO:0000259" key="5">
    <source>
        <dbReference type="Pfam" id="PF17210"/>
    </source>
</evidence>
<dbReference type="PANTHER" id="PTHR23303">
    <property type="entry name" value="CARBOXYPEPTIDASE REGULATORY REGION-CONTAINING"/>
    <property type="match status" value="1"/>
</dbReference>
<feature type="domain" description="SD-repeat containing protein B" evidence="5">
    <location>
        <begin position="1864"/>
        <end position="1973"/>
    </location>
</feature>
<feature type="domain" description="SD-repeat containing protein B" evidence="5">
    <location>
        <begin position="1745"/>
        <end position="1859"/>
    </location>
</feature>
<feature type="domain" description="SD-repeat containing protein B" evidence="5">
    <location>
        <begin position="351"/>
        <end position="466"/>
    </location>
</feature>
<feature type="domain" description="SD-repeat containing protein B" evidence="5">
    <location>
        <begin position="583"/>
        <end position="698"/>
    </location>
</feature>
<gene>
    <name evidence="6" type="ORF">GEV02_26445</name>
</gene>
<evidence type="ECO:0000313" key="7">
    <source>
        <dbReference type="Proteomes" id="UP000440498"/>
    </source>
</evidence>
<feature type="domain" description="SD-repeat containing protein B" evidence="5">
    <location>
        <begin position="1977"/>
        <end position="2092"/>
    </location>
</feature>
<keyword evidence="2" id="KW-0964">Secreted</keyword>
<evidence type="ECO:0000256" key="3">
    <source>
        <dbReference type="ARBA" id="ARBA00022729"/>
    </source>
</evidence>
<dbReference type="InterPro" id="IPR033764">
    <property type="entry name" value="Sdr_B"/>
</dbReference>
<evidence type="ECO:0000256" key="1">
    <source>
        <dbReference type="ARBA" id="ARBA00004613"/>
    </source>
</evidence>
<feature type="domain" description="SD-repeat containing protein B" evidence="5">
    <location>
        <begin position="1400"/>
        <end position="1508"/>
    </location>
</feature>
<feature type="compositionally biased region" description="Low complexity" evidence="4">
    <location>
        <begin position="1242"/>
        <end position="1254"/>
    </location>
</feature>
<evidence type="ECO:0000256" key="2">
    <source>
        <dbReference type="ARBA" id="ARBA00022525"/>
    </source>
</evidence>
<dbReference type="GO" id="GO:0005576">
    <property type="term" value="C:extracellular region"/>
    <property type="evidence" value="ECO:0007669"/>
    <property type="project" value="UniProtKB-SubCell"/>
</dbReference>
<evidence type="ECO:0000256" key="4">
    <source>
        <dbReference type="SAM" id="MobiDB-lite"/>
    </source>
</evidence>
<feature type="domain" description="SD-repeat containing protein B" evidence="5">
    <location>
        <begin position="936"/>
        <end position="1045"/>
    </location>
</feature>
<dbReference type="InterPro" id="IPR018247">
    <property type="entry name" value="EF_Hand_1_Ca_BS"/>
</dbReference>
<dbReference type="Proteomes" id="UP000440498">
    <property type="component" value="Unassembled WGS sequence"/>
</dbReference>
<dbReference type="InterPro" id="IPR051417">
    <property type="entry name" value="SDr/BOS_complex"/>
</dbReference>
<feature type="domain" description="SD-repeat containing protein B" evidence="5">
    <location>
        <begin position="1280"/>
        <end position="1395"/>
    </location>
</feature>
<dbReference type="SUPFAM" id="SSF117074">
    <property type="entry name" value="Hypothetical protein PA1324"/>
    <property type="match status" value="22"/>
</dbReference>
<feature type="domain" description="SD-repeat containing protein B" evidence="5">
    <location>
        <begin position="2673"/>
        <end position="2806"/>
    </location>
</feature>
<comment type="caution">
    <text evidence="6">The sequence shown here is derived from an EMBL/GenBank/DDBJ whole genome shotgun (WGS) entry which is preliminary data.</text>
</comment>
<feature type="domain" description="SD-repeat containing protein B" evidence="5">
    <location>
        <begin position="2328"/>
        <end position="2438"/>
    </location>
</feature>
<feature type="domain" description="SD-repeat containing protein B" evidence="5">
    <location>
        <begin position="2443"/>
        <end position="2552"/>
    </location>
</feature>
<dbReference type="PROSITE" id="PS00018">
    <property type="entry name" value="EF_HAND_1"/>
    <property type="match status" value="2"/>
</dbReference>
<evidence type="ECO:0000313" key="6">
    <source>
        <dbReference type="EMBL" id="MQA41691.1"/>
    </source>
</evidence>
<feature type="domain" description="SD-repeat containing protein B" evidence="5">
    <location>
        <begin position="2556"/>
        <end position="2669"/>
    </location>
</feature>
<feature type="domain" description="SD-repeat containing protein B" evidence="5">
    <location>
        <begin position="240"/>
        <end position="347"/>
    </location>
</feature>
<reference evidence="6 7" key="1">
    <citation type="submission" date="2019-10" db="EMBL/GenBank/DDBJ databases">
        <title>Two novel species isolated from a subtropical stream in China.</title>
        <authorList>
            <person name="Lu H."/>
        </authorList>
    </citation>
    <scope>NUCLEOTIDE SEQUENCE [LARGE SCALE GENOMIC DNA]</scope>
    <source>
        <strain evidence="6 7">FT29W</strain>
    </source>
</reference>
<comment type="subcellular location">
    <subcellularLocation>
        <location evidence="1">Secreted</location>
    </subcellularLocation>
</comment>
<feature type="compositionally biased region" description="Polar residues" evidence="4">
    <location>
        <begin position="1365"/>
        <end position="1385"/>
    </location>
</feature>
<feature type="domain" description="SD-repeat containing protein B" evidence="5">
    <location>
        <begin position="703"/>
        <end position="812"/>
    </location>
</feature>
<name>A0A6A7N9H9_9BURK</name>
<feature type="domain" description="SD-repeat containing protein B" evidence="5">
    <location>
        <begin position="1167"/>
        <end position="1276"/>
    </location>
</feature>
<feature type="domain" description="SD-repeat containing protein B" evidence="5">
    <location>
        <begin position="1513"/>
        <end position="1626"/>
    </location>
</feature>
<sequence>MQRCDGRGVEMSDITINTSVHVCEDTNTTFDIRDVLSAAGLTTAAVLNITKMTVKLPDGTTAFGDTALFGKVDGDTIYVHPGAWKPNYNGQFATIEFVTQDGTSGTRISINLQVVVDPVNDAPTGADKVFALTNGAAVTLAQGDFGFVDAVEHDAFQSVIITSLPNAGKLMLNGVAVAVNAEISAADIAAGHLTFVPGQTAAGSFDVGFKVRDNGGLVGCGAADTSVTPNYLTFKVPMSHLGDFVWEDMNGNGVQDAGEAGLANVTVQLKDVDGHVVKTTTTDASGKYHFDVDPGTYSVSVQAPAGYSATVKGQGGDAVDSDIDASGNTAAITLTPGETNNKADAGLVRLASLGDTVWYDTNRDGVQNNGEAGVAGVKVTLLDAAGHPTGATVTTDASGHYQFNGLQPGSYSVQFDKTTLPANYLFTAQNQGGDVTKDSDADASTGQTAQVTLASGDNYQHLDAGIVIKQATVGDRVWEDTNGNGLQDSGELGLDGVKVDLKDASGHVVSTVTTHDGGQYSFTVDPGTYSVSVTAPSGFVATGQGAGGNAVDSDIDASGSTAAITLTPGQNNADVDAGFYRPATLGDKVWYDTNRDGVQDAGEAGVAGVKVVLLDASGNPTGATATTDASGNYSFNNLKPGTYSVQFDKASLPANYVFTTAGQGGNGATDSDANVNTGKTGQVTLNSGDHGQDLDAGIVVVQATLGDRVWEDKNGNGVQDAGEQGVDGVVVSLKAADGHVVSTVTTHDGGQYGFTVDPGTYSVSVAPPAGFVFTGAGKGGNGALDSDVGADGNSAAITLVSGQNNADVDAGVYRPASLSEVVWIDANRDGRLNNGEVGAAGVKVTLLDSSGNPVAGAVATTDANGHYQFDGLAPGSYSVQFDKSSLPAGYDFTTAAQGGPGGAGSDADTGTGKTAQVTLASGDNLTLRAGLVVQQATLGDRVWEDSNANGVQDAGEAGIDGVKVDLKDSLGNVVNSTVTHNGGQYSFTVDPGTYSIAVTAPAGYASTGQGQGGNTATDSDIDATGASANVTLTAGQTNNSVDAGLVKLAELGDTVWVDSNRNGVQDANEAGRAGVKVTLLDATGAAVATATTDNGGHYLFNNLKPGVYSVQFDKATIGDGYEFTTAHAGGNGAVDSDAGANGLTQQVTLGSGAVNHDLDAGIVVTQATVGDRVWEDKNGNGVQDAGEAGIVGVKVDLKDEQGNVVKTTTTGTDGKYSFTVDPGKYSISVTAPAGYTATGQHAGSDAAADSDTGANGQSDQFTLTGGQTNNDVDAGFYKGATLGDRVWLDSNRNGVQDAGEAGVAGVKVILLDASGNPAGATATTDASGNYSFTNLKPGTYSVQFDTASLPANYVLTNAGQGGNNALDSDANASTGKTQQVTLNSGDNHHDLDAGIVALPATIGDRVWLDANGNGVQDAGEQGVDGVVVTLKDTGGHVVNSVTTHDGGQYSFTVDPGTYTVSVAPPAGYVFTGAGKGGNGALDSDVGSDGSVSVNVGAGEVNQNIDAGVYRPASLSEVVWIDANRDGRLNNGEVGAAGVKVTLLDANGNPVAGASAVTDANGHYQFNGLAPGVYSVQFDKSTLPAGYNFTSATQGGPGSGGSDADTGTGKTGQVTLASGDNLTLRAGLTVQQATLGDRVWEDKNGNGVQDSGETGIDGVKVDLKDSLGNVVNSTVTHDGGQYSFTVDPGTYSIAVTAPAGYGITAQNQGGNAATDSDINAAGKSGNVTLTAGQSNTTVDAGLFKFAELGDTVWNDANRNGVQDANETGRAGVKVTLLDSTGAAVATTTTDVDGHYLFNNLKPGMYSVQFDKASLGNGYVFTSAHTGSNGAVDSDANVSTGVTQQVTLTSGASNHDLDAGVSALQATIGDRVWEDKNGNGVQDAGEAGIVGVKVDLKDEQGNVVKTTTTGADGKYSFTVDAGKYAISVTAPTGMTATGQHVGSNGAVDSDVNASGQGDLITVAPGQTNNDVDAGFYKGATLGDKVWYDTNKNGLQDTGETGVAGVKVILLDQAGNPTGTTATTDANGNYSFTNLKPGTYSVQFDKTSLPANYLFTAADQGTNDAKDSDANVTTGKTAQVVLTSGSVNSDLDAGLVAVPAKLGDTVWEDKNGNGVQDSGEAGICGVTVQLKDATGKIVATTTTDTAGHYTFTADPGSYTVSVTAPSGYAFTGKDVGSDDARDSDFSSTGVSNVVKLAAGEVNNTVDAGLYKTASIGDRVWLDTNKNGIQDSGECGVSDVKVILIDADGNQVGKAVTTDCDGNYMFTGLKPGTYTVQFDKASLPDGMVFTKAGQGSNGAVDSDVDANGLSHTVTVTSGQVDKSIDAGLLAAATIGDKVWIDKNGNGLQDDGSDSGKSGVTVNLRDADGNIVKTTTTDSNGNYKFSVAAGTYSVDIKAPTGYLITTKDVGSDGNVDSDADASGNLGSITVTAGQNATNMDAGLYQKGSIGDKVWYDTNGDGIQQSSEAGARNVVVSLLNEKGVVIATDTTDANGLYSFTDVGPGKYSVKFDAPDGYVFTKQDQGSNDAADSDAGSNGATAQFSLASGVRDATRDAGLVKAASIGDTVWEDANYNGVKDSGEKGVDGVTVKLYDATGTLKASTVTHDGGQYLFNGLQAGSYKVEVTNNSGWYFTKTGMGTDANDSDITNVSGSTGRTDAITLATGQNITTEDAGIYRKASIGDKVWRDANHNGIQDSGEEGIGGISVGLFDAATNKQIGNTIKTDANGNYKFSDLTPGDYYLVFDKTNVSVYFSSDHSTYNMSNWKWGVKNTGSNDAIDSDVVGDAKALTNVTHTDTISLGSGKNDMTWDATITPIAIDLNGDGIHTIAREAMTGSFDLLGSGKAIQSGWLSASDGFLAIDSNGNGKIDSINELFGGASKGSGFAKLETYDSNHDGVVDAKDAQFSSLLIWQDKNSDGKTDAGELMSLKDAGVVSLKVAYTELPFVDANNNLHLERSSVVMSNGKSADMTDVYFDVAREDAAAAGVVAPTIADLIGAEPAATLVGQCPVSHV</sequence>
<keyword evidence="3" id="KW-0732">Signal</keyword>
<feature type="domain" description="SD-repeat containing protein B" evidence="5">
    <location>
        <begin position="817"/>
        <end position="930"/>
    </location>
</feature>
<dbReference type="Gene3D" id="2.60.40.10">
    <property type="entry name" value="Immunoglobulins"/>
    <property type="match status" value="22"/>
</dbReference>
<feature type="domain" description="SD-repeat containing protein B" evidence="5">
    <location>
        <begin position="2097"/>
        <end position="2206"/>
    </location>
</feature>
<feature type="region of interest" description="Disordered" evidence="4">
    <location>
        <begin position="1237"/>
        <end position="1267"/>
    </location>
</feature>
<dbReference type="EMBL" id="WHUG01000015">
    <property type="protein sequence ID" value="MQA41691.1"/>
    <property type="molecule type" value="Genomic_DNA"/>
</dbReference>
<feature type="domain" description="SD-repeat containing protein B" evidence="5">
    <location>
        <begin position="1049"/>
        <end position="1162"/>
    </location>
</feature>
<feature type="domain" description="SD-repeat containing protein B" evidence="5">
    <location>
        <begin position="471"/>
        <end position="579"/>
    </location>
</feature>
<accession>A0A6A7N9H9</accession>
<protein>
    <recommendedName>
        <fullName evidence="5">SD-repeat containing protein B domain-containing protein</fullName>
    </recommendedName>
</protein>
<feature type="compositionally biased region" description="Low complexity" evidence="4">
    <location>
        <begin position="1601"/>
        <end position="1611"/>
    </location>
</feature>
<feature type="region of interest" description="Disordered" evidence="4">
    <location>
        <begin position="1588"/>
        <end position="1611"/>
    </location>
</feature>
<organism evidence="6 7">
    <name type="scientific">Rugamonas aquatica</name>
    <dbReference type="NCBI Taxonomy" id="2743357"/>
    <lineage>
        <taxon>Bacteria</taxon>
        <taxon>Pseudomonadati</taxon>
        <taxon>Pseudomonadota</taxon>
        <taxon>Betaproteobacteria</taxon>
        <taxon>Burkholderiales</taxon>
        <taxon>Oxalobacteraceae</taxon>
        <taxon>Telluria group</taxon>
        <taxon>Rugamonas</taxon>
    </lineage>
</organism>
<feature type="domain" description="SD-repeat containing protein B" evidence="5">
    <location>
        <begin position="2210"/>
        <end position="2324"/>
    </location>
</feature>
<dbReference type="PANTHER" id="PTHR23303:SF15">
    <property type="entry name" value="COLOSSIN-A"/>
    <property type="match status" value="1"/>
</dbReference>
<feature type="domain" description="SD-repeat containing protein B" evidence="5">
    <location>
        <begin position="1632"/>
        <end position="1741"/>
    </location>
</feature>